<evidence type="ECO:0000313" key="2">
    <source>
        <dbReference type="Proteomes" id="UP000242450"/>
    </source>
</evidence>
<keyword evidence="2" id="KW-1185">Reference proteome</keyword>
<dbReference type="Proteomes" id="UP000242450">
    <property type="component" value="Chromosome 12"/>
</dbReference>
<sequence length="116" mass="12692">MGACGAALGSGQSTRSVCLGVRGLGGHPARSPGNASDNSQRFRETCFAFALTPQQVQQISSSIIITPPSLPLQQQQFQMIKTSCTRLENIWLLYQYFQKALAWILPSTAYPLRHPP</sequence>
<dbReference type="EMBL" id="MKHE01000012">
    <property type="protein sequence ID" value="OWK09391.1"/>
    <property type="molecule type" value="Genomic_DNA"/>
</dbReference>
<proteinExistence type="predicted"/>
<organism evidence="1 2">
    <name type="scientific">Cervus elaphus hippelaphus</name>
    <name type="common">European red deer</name>
    <dbReference type="NCBI Taxonomy" id="46360"/>
    <lineage>
        <taxon>Eukaryota</taxon>
        <taxon>Metazoa</taxon>
        <taxon>Chordata</taxon>
        <taxon>Craniata</taxon>
        <taxon>Vertebrata</taxon>
        <taxon>Euteleostomi</taxon>
        <taxon>Mammalia</taxon>
        <taxon>Eutheria</taxon>
        <taxon>Laurasiatheria</taxon>
        <taxon>Artiodactyla</taxon>
        <taxon>Ruminantia</taxon>
        <taxon>Pecora</taxon>
        <taxon>Cervidae</taxon>
        <taxon>Cervinae</taxon>
        <taxon>Cervus</taxon>
    </lineage>
</organism>
<gene>
    <name evidence="1" type="ORF">Celaphus_00006585</name>
</gene>
<name>A0A212CTS7_CEREH</name>
<reference evidence="1 2" key="1">
    <citation type="journal article" date="2018" name="Mol. Genet. Genomics">
        <title>The red deer Cervus elaphus genome CerEla1.0: sequencing, annotating, genes, and chromosomes.</title>
        <authorList>
            <person name="Bana N.A."/>
            <person name="Nyiri A."/>
            <person name="Nagy J."/>
            <person name="Frank K."/>
            <person name="Nagy T."/>
            <person name="Steger V."/>
            <person name="Schiller M."/>
            <person name="Lakatos P."/>
            <person name="Sugar L."/>
            <person name="Horn P."/>
            <person name="Barta E."/>
            <person name="Orosz L."/>
        </authorList>
    </citation>
    <scope>NUCLEOTIDE SEQUENCE [LARGE SCALE GENOMIC DNA]</scope>
    <source>
        <strain evidence="1">Hungarian</strain>
    </source>
</reference>
<protein>
    <submittedName>
        <fullName evidence="1">PIAS1</fullName>
    </submittedName>
</protein>
<accession>A0A212CTS7</accession>
<dbReference type="AlphaFoldDB" id="A0A212CTS7"/>
<evidence type="ECO:0000313" key="1">
    <source>
        <dbReference type="EMBL" id="OWK09391.1"/>
    </source>
</evidence>
<comment type="caution">
    <text evidence="1">The sequence shown here is derived from an EMBL/GenBank/DDBJ whole genome shotgun (WGS) entry which is preliminary data.</text>
</comment>